<keyword evidence="3" id="KW-1185">Reference proteome</keyword>
<evidence type="ECO:0000256" key="1">
    <source>
        <dbReference type="SAM" id="MobiDB-lite"/>
    </source>
</evidence>
<gene>
    <name evidence="2" type="ORF">BJY16_006831</name>
</gene>
<organism evidence="2 3">
    <name type="scientific">Actinoplanes octamycinicus</name>
    <dbReference type="NCBI Taxonomy" id="135948"/>
    <lineage>
        <taxon>Bacteria</taxon>
        <taxon>Bacillati</taxon>
        <taxon>Actinomycetota</taxon>
        <taxon>Actinomycetes</taxon>
        <taxon>Micromonosporales</taxon>
        <taxon>Micromonosporaceae</taxon>
        <taxon>Actinoplanes</taxon>
    </lineage>
</organism>
<comment type="caution">
    <text evidence="2">The sequence shown here is derived from an EMBL/GenBank/DDBJ whole genome shotgun (WGS) entry which is preliminary data.</text>
</comment>
<sequence>MSFSAYARRVRDPAVPFRWRVSALRSCVQLYRPLGYHATLDYLRERAGRFDRDEAALLRALDALRASRAGWHADLREYAAARAEAKRHGQRSPRPGERNPNHKPAVWYGAPRDGALHALTYWRRKRLEELRRSEDPAVEAVDSCVGACLAAGGPLGDAERERLAGVVRELGERLAGGLYDEDYAAYCRTRELLSVAALVSTADGSGVPQTVS</sequence>
<feature type="region of interest" description="Disordered" evidence="1">
    <location>
        <begin position="82"/>
        <end position="107"/>
    </location>
</feature>
<dbReference type="AlphaFoldDB" id="A0A7W7MAV2"/>
<dbReference type="Proteomes" id="UP000546162">
    <property type="component" value="Unassembled WGS sequence"/>
</dbReference>
<evidence type="ECO:0000313" key="2">
    <source>
        <dbReference type="EMBL" id="MBB4743372.1"/>
    </source>
</evidence>
<proteinExistence type="predicted"/>
<reference evidence="2 3" key="1">
    <citation type="submission" date="2020-08" db="EMBL/GenBank/DDBJ databases">
        <title>Sequencing the genomes of 1000 actinobacteria strains.</title>
        <authorList>
            <person name="Klenk H.-P."/>
        </authorList>
    </citation>
    <scope>NUCLEOTIDE SEQUENCE [LARGE SCALE GENOMIC DNA]</scope>
    <source>
        <strain evidence="2 3">DSM 45809</strain>
    </source>
</reference>
<dbReference type="EMBL" id="JACHNB010000001">
    <property type="protein sequence ID" value="MBB4743372.1"/>
    <property type="molecule type" value="Genomic_DNA"/>
</dbReference>
<accession>A0A7W7MAV2</accession>
<dbReference type="RefSeq" id="WP_185043656.1">
    <property type="nucleotide sequence ID" value="NZ_BAABFG010000005.1"/>
</dbReference>
<protein>
    <submittedName>
        <fullName evidence="2">Uncharacterized protein</fullName>
    </submittedName>
</protein>
<evidence type="ECO:0000313" key="3">
    <source>
        <dbReference type="Proteomes" id="UP000546162"/>
    </source>
</evidence>
<name>A0A7W7MAV2_9ACTN</name>